<dbReference type="VEuPathDB" id="FungiDB:MYCFIDRAFT_52107"/>
<dbReference type="PANTHER" id="PTHR48100">
    <property type="entry name" value="BROAD-SPECIFICITY PHOSPHATASE YOR283W-RELATED"/>
    <property type="match status" value="1"/>
</dbReference>
<evidence type="ECO:0000313" key="1">
    <source>
        <dbReference type="EMBL" id="EME81478.1"/>
    </source>
</evidence>
<evidence type="ECO:0000313" key="2">
    <source>
        <dbReference type="Proteomes" id="UP000016932"/>
    </source>
</evidence>
<proteinExistence type="predicted"/>
<dbReference type="OrthoDB" id="496981at2759"/>
<dbReference type="SMART" id="SM00855">
    <property type="entry name" value="PGAM"/>
    <property type="match status" value="1"/>
</dbReference>
<name>M3AWG3_PSEFD</name>
<dbReference type="GeneID" id="19340013"/>
<dbReference type="Proteomes" id="UP000016932">
    <property type="component" value="Unassembled WGS sequence"/>
</dbReference>
<dbReference type="InterPro" id="IPR050275">
    <property type="entry name" value="PGM_Phosphatase"/>
</dbReference>
<organism evidence="1 2">
    <name type="scientific">Pseudocercospora fijiensis (strain CIRAD86)</name>
    <name type="common">Black leaf streak disease fungus</name>
    <name type="synonym">Mycosphaerella fijiensis</name>
    <dbReference type="NCBI Taxonomy" id="383855"/>
    <lineage>
        <taxon>Eukaryota</taxon>
        <taxon>Fungi</taxon>
        <taxon>Dikarya</taxon>
        <taxon>Ascomycota</taxon>
        <taxon>Pezizomycotina</taxon>
        <taxon>Dothideomycetes</taxon>
        <taxon>Dothideomycetidae</taxon>
        <taxon>Mycosphaerellales</taxon>
        <taxon>Mycosphaerellaceae</taxon>
        <taxon>Pseudocercospora</taxon>
    </lineage>
</organism>
<dbReference type="EMBL" id="KB446560">
    <property type="protein sequence ID" value="EME81478.1"/>
    <property type="molecule type" value="Genomic_DNA"/>
</dbReference>
<keyword evidence="2" id="KW-1185">Reference proteome</keyword>
<dbReference type="PANTHER" id="PTHR48100:SF54">
    <property type="entry name" value="PHOSPHATASE SPAC5H10.03-RELATED"/>
    <property type="match status" value="1"/>
</dbReference>
<dbReference type="RefSeq" id="XP_007928006.1">
    <property type="nucleotide sequence ID" value="XM_007929815.1"/>
</dbReference>
<reference evidence="1 2" key="1">
    <citation type="journal article" date="2012" name="PLoS Pathog.">
        <title>Diverse lifestyles and strategies of plant pathogenesis encoded in the genomes of eighteen Dothideomycetes fungi.</title>
        <authorList>
            <person name="Ohm R.A."/>
            <person name="Feau N."/>
            <person name="Henrissat B."/>
            <person name="Schoch C.L."/>
            <person name="Horwitz B.A."/>
            <person name="Barry K.W."/>
            <person name="Condon B.J."/>
            <person name="Copeland A.C."/>
            <person name="Dhillon B."/>
            <person name="Glaser F."/>
            <person name="Hesse C.N."/>
            <person name="Kosti I."/>
            <person name="LaButti K."/>
            <person name="Lindquist E.A."/>
            <person name="Lucas S."/>
            <person name="Salamov A.A."/>
            <person name="Bradshaw R.E."/>
            <person name="Ciuffetti L."/>
            <person name="Hamelin R.C."/>
            <person name="Kema G.H.J."/>
            <person name="Lawrence C."/>
            <person name="Scott J.A."/>
            <person name="Spatafora J.W."/>
            <person name="Turgeon B.G."/>
            <person name="de Wit P.J.G.M."/>
            <person name="Zhong S."/>
            <person name="Goodwin S.B."/>
            <person name="Grigoriev I.V."/>
        </authorList>
    </citation>
    <scope>NUCLEOTIDE SEQUENCE [LARGE SCALE GENOMIC DNA]</scope>
    <source>
        <strain evidence="1 2">CIRAD86</strain>
    </source>
</reference>
<dbReference type="Gene3D" id="3.40.50.1240">
    <property type="entry name" value="Phosphoglycerate mutase-like"/>
    <property type="match status" value="1"/>
</dbReference>
<dbReference type="GO" id="GO:0016791">
    <property type="term" value="F:phosphatase activity"/>
    <property type="evidence" value="ECO:0007669"/>
    <property type="project" value="TreeGrafter"/>
</dbReference>
<dbReference type="AlphaFoldDB" id="M3AWG3"/>
<dbReference type="SUPFAM" id="SSF53254">
    <property type="entry name" value="Phosphoglycerate mutase-like"/>
    <property type="match status" value="1"/>
</dbReference>
<evidence type="ECO:0008006" key="3">
    <source>
        <dbReference type="Google" id="ProtNLM"/>
    </source>
</evidence>
<gene>
    <name evidence="1" type="ORF">MYCFIDRAFT_52107</name>
</gene>
<dbReference type="eggNOG" id="KOG4754">
    <property type="taxonomic scope" value="Eukaryota"/>
</dbReference>
<sequence>MPPLLHVMRHGQGFHSAEVNKNGHLIRDPHLTDKGKEQCRQACRAFERHQQVELLLASPMRRAIQTCQIAFEPCIQRGVKILALPYAEEVSEAPSDTGSNVEVLEEEFGHGVDFHFVNDGWWKHEGDYATDPKAVNARAAKLRGWIKARPEKEIALVSHGFFNHFLTGDVDDKGQQTTPWWNEAEMRSYTFSEQDDELAMIHETQGSLIGRGGHVEDGKHACVKLNLPAERSKQPNQPYTTVESPS</sequence>
<dbReference type="Pfam" id="PF00300">
    <property type="entry name" value="His_Phos_1"/>
    <property type="match status" value="1"/>
</dbReference>
<accession>M3AWG3</accession>
<dbReference type="HOGENOM" id="CLU_039184_1_0_1"/>
<dbReference type="GO" id="GO:0005737">
    <property type="term" value="C:cytoplasm"/>
    <property type="evidence" value="ECO:0007669"/>
    <property type="project" value="TreeGrafter"/>
</dbReference>
<dbReference type="CDD" id="cd07067">
    <property type="entry name" value="HP_PGM_like"/>
    <property type="match status" value="1"/>
</dbReference>
<dbReference type="KEGG" id="pfj:MYCFIDRAFT_52107"/>
<dbReference type="InterPro" id="IPR029033">
    <property type="entry name" value="His_PPase_superfam"/>
</dbReference>
<protein>
    <recommendedName>
        <fullName evidence="3">Phosphoglycerate mutase-like protein</fullName>
    </recommendedName>
</protein>
<dbReference type="InterPro" id="IPR013078">
    <property type="entry name" value="His_Pase_superF_clade-1"/>
</dbReference>